<sequence>MFGAALPSHISYSQGISRTGFSSSRKAGSRNAGVWEQSRELARSHALPALIDGCSGKSQRSLSPHVIETTPPPLQPLIKQPCRAPPRHPLYSRIGRGPLRDRSPGVWGRSVPSMGHFSSRLMGKGKPRRLLIKR</sequence>
<feature type="region of interest" description="Disordered" evidence="1">
    <location>
        <begin position="17"/>
        <end position="38"/>
    </location>
</feature>
<dbReference type="EMBL" id="JAINUF010000010">
    <property type="protein sequence ID" value="KAJ8348609.1"/>
    <property type="molecule type" value="Genomic_DNA"/>
</dbReference>
<keyword evidence="3" id="KW-1185">Reference proteome</keyword>
<feature type="region of interest" description="Disordered" evidence="1">
    <location>
        <begin position="52"/>
        <end position="111"/>
    </location>
</feature>
<name>A0A9Q1F0D8_SYNKA</name>
<evidence type="ECO:0000313" key="2">
    <source>
        <dbReference type="EMBL" id="KAJ8348609.1"/>
    </source>
</evidence>
<feature type="compositionally biased region" description="Polar residues" evidence="1">
    <location>
        <begin position="17"/>
        <end position="26"/>
    </location>
</feature>
<gene>
    <name evidence="2" type="ORF">SKAU_G00271980</name>
</gene>
<evidence type="ECO:0000313" key="3">
    <source>
        <dbReference type="Proteomes" id="UP001152622"/>
    </source>
</evidence>
<organism evidence="2 3">
    <name type="scientific">Synaphobranchus kaupii</name>
    <name type="common">Kaup's arrowtooth eel</name>
    <dbReference type="NCBI Taxonomy" id="118154"/>
    <lineage>
        <taxon>Eukaryota</taxon>
        <taxon>Metazoa</taxon>
        <taxon>Chordata</taxon>
        <taxon>Craniata</taxon>
        <taxon>Vertebrata</taxon>
        <taxon>Euteleostomi</taxon>
        <taxon>Actinopterygii</taxon>
        <taxon>Neopterygii</taxon>
        <taxon>Teleostei</taxon>
        <taxon>Anguilliformes</taxon>
        <taxon>Synaphobranchidae</taxon>
        <taxon>Synaphobranchus</taxon>
    </lineage>
</organism>
<reference evidence="2" key="1">
    <citation type="journal article" date="2023" name="Science">
        <title>Genome structures resolve the early diversification of teleost fishes.</title>
        <authorList>
            <person name="Parey E."/>
            <person name="Louis A."/>
            <person name="Montfort J."/>
            <person name="Bouchez O."/>
            <person name="Roques C."/>
            <person name="Iampietro C."/>
            <person name="Lluch J."/>
            <person name="Castinel A."/>
            <person name="Donnadieu C."/>
            <person name="Desvignes T."/>
            <person name="Floi Bucao C."/>
            <person name="Jouanno E."/>
            <person name="Wen M."/>
            <person name="Mejri S."/>
            <person name="Dirks R."/>
            <person name="Jansen H."/>
            <person name="Henkel C."/>
            <person name="Chen W.J."/>
            <person name="Zahm M."/>
            <person name="Cabau C."/>
            <person name="Klopp C."/>
            <person name="Thompson A.W."/>
            <person name="Robinson-Rechavi M."/>
            <person name="Braasch I."/>
            <person name="Lecointre G."/>
            <person name="Bobe J."/>
            <person name="Postlethwait J.H."/>
            <person name="Berthelot C."/>
            <person name="Roest Crollius H."/>
            <person name="Guiguen Y."/>
        </authorList>
    </citation>
    <scope>NUCLEOTIDE SEQUENCE</scope>
    <source>
        <strain evidence="2">WJC10195</strain>
    </source>
</reference>
<protein>
    <submittedName>
        <fullName evidence="2">Uncharacterized protein</fullName>
    </submittedName>
</protein>
<proteinExistence type="predicted"/>
<dbReference type="AlphaFoldDB" id="A0A9Q1F0D8"/>
<dbReference type="Proteomes" id="UP001152622">
    <property type="component" value="Chromosome 10"/>
</dbReference>
<comment type="caution">
    <text evidence="2">The sequence shown here is derived from an EMBL/GenBank/DDBJ whole genome shotgun (WGS) entry which is preliminary data.</text>
</comment>
<evidence type="ECO:0000256" key="1">
    <source>
        <dbReference type="SAM" id="MobiDB-lite"/>
    </source>
</evidence>
<accession>A0A9Q1F0D8</accession>